<feature type="compositionally biased region" description="Polar residues" evidence="1">
    <location>
        <begin position="135"/>
        <end position="150"/>
    </location>
</feature>
<feature type="transmembrane region" description="Helical" evidence="2">
    <location>
        <begin position="30"/>
        <end position="54"/>
    </location>
</feature>
<evidence type="ECO:0000313" key="3">
    <source>
        <dbReference type="EMBL" id="EFJ02666.1"/>
    </source>
</evidence>
<dbReference type="eggNOG" id="ENOG502SVEK">
    <property type="taxonomic scope" value="Eukaryota"/>
</dbReference>
<proteinExistence type="predicted"/>
<keyword evidence="2" id="KW-0472">Membrane</keyword>
<accession>D8PKN7</accession>
<name>D8PKN7_SCHCM</name>
<dbReference type="OMA" id="PYYYLCA"/>
<protein>
    <submittedName>
        <fullName evidence="3">Uncharacterized protein</fullName>
    </submittedName>
</protein>
<dbReference type="HOGENOM" id="CLU_081360_0_0_1"/>
<feature type="region of interest" description="Disordered" evidence="1">
    <location>
        <begin position="105"/>
        <end position="207"/>
    </location>
</feature>
<keyword evidence="2" id="KW-1133">Transmembrane helix</keyword>
<dbReference type="InParanoid" id="D8PKN7"/>
<gene>
    <name evidence="3" type="ORF">SCHCODRAFT_104496</name>
</gene>
<organism evidence="4">
    <name type="scientific">Schizophyllum commune (strain H4-8 / FGSC 9210)</name>
    <name type="common">Split gill fungus</name>
    <dbReference type="NCBI Taxonomy" id="578458"/>
    <lineage>
        <taxon>Eukaryota</taxon>
        <taxon>Fungi</taxon>
        <taxon>Dikarya</taxon>
        <taxon>Basidiomycota</taxon>
        <taxon>Agaricomycotina</taxon>
        <taxon>Agaricomycetes</taxon>
        <taxon>Agaricomycetidae</taxon>
        <taxon>Agaricales</taxon>
        <taxon>Schizophyllaceae</taxon>
        <taxon>Schizophyllum</taxon>
    </lineage>
</organism>
<sequence>MSQQTSASPVKRVTASITPHRSEAIVRVRANAMAFSALLILTWLLPVPSLTVATSRLAQHWYEGGGLLQLGEPQLLLCTLESLAATIFAVNLLQGFYAIKFPRKAPPPPPESARKQMPFKSPPPSVKRPFKDLTPKSTPQKQRPFSASANGTPLGASSSLASLSVTSPSKYPPSPVSTPSRVLQYSVPESLSSTSSTLPPTPSPIMSEYRNKQRSVYGRPIDASFLLSQVAPDDD</sequence>
<dbReference type="OrthoDB" id="3248709at2759"/>
<feature type="compositionally biased region" description="Low complexity" evidence="1">
    <location>
        <begin position="151"/>
        <end position="169"/>
    </location>
</feature>
<keyword evidence="4" id="KW-1185">Reference proteome</keyword>
<dbReference type="EMBL" id="GL377302">
    <property type="protein sequence ID" value="EFJ02666.1"/>
    <property type="molecule type" value="Genomic_DNA"/>
</dbReference>
<dbReference type="AlphaFoldDB" id="D8PKN7"/>
<evidence type="ECO:0000313" key="4">
    <source>
        <dbReference type="Proteomes" id="UP000007431"/>
    </source>
</evidence>
<feature type="transmembrane region" description="Helical" evidence="2">
    <location>
        <begin position="74"/>
        <end position="93"/>
    </location>
</feature>
<feature type="compositionally biased region" description="Polar residues" evidence="1">
    <location>
        <begin position="177"/>
        <end position="189"/>
    </location>
</feature>
<reference evidence="3 4" key="1">
    <citation type="journal article" date="2010" name="Nat. Biotechnol.">
        <title>Genome sequence of the model mushroom Schizophyllum commune.</title>
        <authorList>
            <person name="Ohm R.A."/>
            <person name="de Jong J.F."/>
            <person name="Lugones L.G."/>
            <person name="Aerts A."/>
            <person name="Kothe E."/>
            <person name="Stajich J.E."/>
            <person name="de Vries R.P."/>
            <person name="Record E."/>
            <person name="Levasseur A."/>
            <person name="Baker S.E."/>
            <person name="Bartholomew K.A."/>
            <person name="Coutinho P.M."/>
            <person name="Erdmann S."/>
            <person name="Fowler T.J."/>
            <person name="Gathman A.C."/>
            <person name="Lombard V."/>
            <person name="Henrissat B."/>
            <person name="Knabe N."/>
            <person name="Kuees U."/>
            <person name="Lilly W.W."/>
            <person name="Lindquist E."/>
            <person name="Lucas S."/>
            <person name="Magnuson J.K."/>
            <person name="Piumi F."/>
            <person name="Raudaskoski M."/>
            <person name="Salamov A."/>
            <person name="Schmutz J."/>
            <person name="Schwarze F.W.M.R."/>
            <person name="vanKuyk P.A."/>
            <person name="Horton J.S."/>
            <person name="Grigoriev I.V."/>
            <person name="Woesten H.A.B."/>
        </authorList>
    </citation>
    <scope>NUCLEOTIDE SEQUENCE [LARGE SCALE GENOMIC DNA]</scope>
    <source>
        <strain evidence="4">H4-8 / FGSC 9210</strain>
    </source>
</reference>
<dbReference type="RefSeq" id="XP_003037568.1">
    <property type="nucleotide sequence ID" value="XM_003037522.1"/>
</dbReference>
<evidence type="ECO:0000256" key="1">
    <source>
        <dbReference type="SAM" id="MobiDB-lite"/>
    </source>
</evidence>
<dbReference type="VEuPathDB" id="FungiDB:SCHCODRAFT_02564612"/>
<feature type="non-terminal residue" evidence="3">
    <location>
        <position position="235"/>
    </location>
</feature>
<dbReference type="KEGG" id="scm:SCHCO_02564612"/>
<evidence type="ECO:0000256" key="2">
    <source>
        <dbReference type="SAM" id="Phobius"/>
    </source>
</evidence>
<dbReference type="GeneID" id="9594860"/>
<dbReference type="Proteomes" id="UP000007431">
    <property type="component" value="Unassembled WGS sequence"/>
</dbReference>
<keyword evidence="2" id="KW-0812">Transmembrane</keyword>